<dbReference type="Gene3D" id="3.30.40.10">
    <property type="entry name" value="Zinc/RING finger domain, C3HC4 (zinc finger)"/>
    <property type="match status" value="1"/>
</dbReference>
<accession>F0ZBT5</accession>
<dbReference type="AlphaFoldDB" id="F0ZBT5"/>
<proteinExistence type="predicted"/>
<dbReference type="OMA" id="YGCIMEW"/>
<dbReference type="InterPro" id="IPR053109">
    <property type="entry name" value="Ser/Thr-Kinase-Related"/>
</dbReference>
<reference evidence="8" key="1">
    <citation type="journal article" date="2011" name="Genome Biol.">
        <title>Comparative genomics of the social amoebae Dictyostelium discoideum and Dictyostelium purpureum.</title>
        <authorList>
            <consortium name="US DOE Joint Genome Institute (JGI-PGF)"/>
            <person name="Sucgang R."/>
            <person name="Kuo A."/>
            <person name="Tian X."/>
            <person name="Salerno W."/>
            <person name="Parikh A."/>
            <person name="Feasley C.L."/>
            <person name="Dalin E."/>
            <person name="Tu H."/>
            <person name="Huang E."/>
            <person name="Barry K."/>
            <person name="Lindquist E."/>
            <person name="Shapiro H."/>
            <person name="Bruce D."/>
            <person name="Schmutz J."/>
            <person name="Salamov A."/>
            <person name="Fey P."/>
            <person name="Gaudet P."/>
            <person name="Anjard C."/>
            <person name="Babu M.M."/>
            <person name="Basu S."/>
            <person name="Bushmanova Y."/>
            <person name="van der Wel H."/>
            <person name="Katoh-Kurasawa M."/>
            <person name="Dinh C."/>
            <person name="Coutinho P.M."/>
            <person name="Saito T."/>
            <person name="Elias M."/>
            <person name="Schaap P."/>
            <person name="Kay R.R."/>
            <person name="Henrissat B."/>
            <person name="Eichinger L."/>
            <person name="Rivero F."/>
            <person name="Putnam N.H."/>
            <person name="West C.M."/>
            <person name="Loomis W.F."/>
            <person name="Chisholm R.L."/>
            <person name="Shaulsky G."/>
            <person name="Strassmann J.E."/>
            <person name="Queller D.C."/>
            <person name="Kuspa A."/>
            <person name="Grigoriev I.V."/>
        </authorList>
    </citation>
    <scope>NUCLEOTIDE SEQUENCE [LARGE SCALE GENOMIC DNA]</scope>
    <source>
        <strain evidence="8">QSDP1</strain>
    </source>
</reference>
<keyword evidence="3" id="KW-0862">Zinc</keyword>
<dbReference type="InterPro" id="IPR001841">
    <property type="entry name" value="Znf_RING"/>
</dbReference>
<dbReference type="STRING" id="5786.F0ZBT5"/>
<dbReference type="Pfam" id="PF13639">
    <property type="entry name" value="zf-RING_2"/>
    <property type="match status" value="1"/>
</dbReference>
<feature type="compositionally biased region" description="Basic and acidic residues" evidence="5">
    <location>
        <begin position="24"/>
        <end position="70"/>
    </location>
</feature>
<dbReference type="OrthoDB" id="21534at2759"/>
<dbReference type="InParanoid" id="F0ZBT5"/>
<protein>
    <recommendedName>
        <fullName evidence="6">RING-type domain-containing protein</fullName>
    </recommendedName>
</protein>
<dbReference type="GO" id="GO:0008270">
    <property type="term" value="F:zinc ion binding"/>
    <property type="evidence" value="ECO:0007669"/>
    <property type="project" value="UniProtKB-KW"/>
</dbReference>
<dbReference type="GeneID" id="10506979"/>
<feature type="domain" description="RING-type" evidence="6">
    <location>
        <begin position="73"/>
        <end position="114"/>
    </location>
</feature>
<feature type="region of interest" description="Disordered" evidence="5">
    <location>
        <begin position="24"/>
        <end position="73"/>
    </location>
</feature>
<evidence type="ECO:0000313" key="7">
    <source>
        <dbReference type="EMBL" id="EGC38594.1"/>
    </source>
</evidence>
<dbReference type="EMBL" id="GL870973">
    <property type="protein sequence ID" value="EGC38594.1"/>
    <property type="molecule type" value="Genomic_DNA"/>
</dbReference>
<dbReference type="PROSITE" id="PS50089">
    <property type="entry name" value="ZF_RING_2"/>
    <property type="match status" value="1"/>
</dbReference>
<evidence type="ECO:0000256" key="3">
    <source>
        <dbReference type="ARBA" id="ARBA00022833"/>
    </source>
</evidence>
<evidence type="ECO:0000256" key="2">
    <source>
        <dbReference type="ARBA" id="ARBA00022771"/>
    </source>
</evidence>
<dbReference type="RefSeq" id="XP_003284873.1">
    <property type="nucleotide sequence ID" value="XM_003284825.1"/>
</dbReference>
<keyword evidence="8" id="KW-1185">Reference proteome</keyword>
<dbReference type="SMART" id="SM00184">
    <property type="entry name" value="RING"/>
    <property type="match status" value="1"/>
</dbReference>
<evidence type="ECO:0000259" key="6">
    <source>
        <dbReference type="PROSITE" id="PS50089"/>
    </source>
</evidence>
<dbReference type="InterPro" id="IPR013083">
    <property type="entry name" value="Znf_RING/FYVE/PHD"/>
</dbReference>
<evidence type="ECO:0000256" key="1">
    <source>
        <dbReference type="ARBA" id="ARBA00022723"/>
    </source>
</evidence>
<dbReference type="VEuPathDB" id="AmoebaDB:DICPUDRAFT_75837"/>
<dbReference type="KEGG" id="dpp:DICPUDRAFT_75837"/>
<name>F0ZBT5_DICPU</name>
<evidence type="ECO:0000256" key="5">
    <source>
        <dbReference type="SAM" id="MobiDB-lite"/>
    </source>
</evidence>
<gene>
    <name evidence="7" type="ORF">DICPUDRAFT_75837</name>
</gene>
<dbReference type="PANTHER" id="PTHR31534:SF3">
    <property type="entry name" value="HPC2-RELATED DOMAIN-CONTAINING PROTEIN"/>
    <property type="match status" value="1"/>
</dbReference>
<evidence type="ECO:0000313" key="8">
    <source>
        <dbReference type="Proteomes" id="UP000001064"/>
    </source>
</evidence>
<dbReference type="PROSITE" id="PS00518">
    <property type="entry name" value="ZF_RING_1"/>
    <property type="match status" value="1"/>
</dbReference>
<dbReference type="SUPFAM" id="SSF57850">
    <property type="entry name" value="RING/U-box"/>
    <property type="match status" value="1"/>
</dbReference>
<keyword evidence="2 4" id="KW-0863">Zinc-finger</keyword>
<dbReference type="PANTHER" id="PTHR31534">
    <property type="entry name" value="ATAXIN 7, ISOFORM A"/>
    <property type="match status" value="1"/>
</dbReference>
<sequence>MERVRLEDLERQERLERERLERLEREEREEREREQQLREQQEREERENQEREQQQREQQEREEAERRENQDPCTICMDRIEPNQLAEIDCNHKFCYGCIMEWSYRRDNTCPNCRAPFFSGVNGSINEANMEQGDQRPPI</sequence>
<dbReference type="Proteomes" id="UP000001064">
    <property type="component" value="Unassembled WGS sequence"/>
</dbReference>
<dbReference type="InterPro" id="IPR017907">
    <property type="entry name" value="Znf_RING_CS"/>
</dbReference>
<keyword evidence="1" id="KW-0479">Metal-binding</keyword>
<evidence type="ECO:0000256" key="4">
    <source>
        <dbReference type="PROSITE-ProRule" id="PRU00175"/>
    </source>
</evidence>
<organism evidence="7 8">
    <name type="scientific">Dictyostelium purpureum</name>
    <name type="common">Slime mold</name>
    <dbReference type="NCBI Taxonomy" id="5786"/>
    <lineage>
        <taxon>Eukaryota</taxon>
        <taxon>Amoebozoa</taxon>
        <taxon>Evosea</taxon>
        <taxon>Eumycetozoa</taxon>
        <taxon>Dictyostelia</taxon>
        <taxon>Dictyosteliales</taxon>
        <taxon>Dictyosteliaceae</taxon>
        <taxon>Dictyostelium</taxon>
    </lineage>
</organism>